<keyword evidence="2" id="KW-0547">Nucleotide-binding</keyword>
<dbReference type="InterPro" id="IPR017871">
    <property type="entry name" value="ABC_transporter-like_CS"/>
</dbReference>
<evidence type="ECO:0000256" key="1">
    <source>
        <dbReference type="ARBA" id="ARBA00022448"/>
    </source>
</evidence>
<dbReference type="PANTHER" id="PTHR42794">
    <property type="entry name" value="HEMIN IMPORT ATP-BINDING PROTEIN HMUV"/>
    <property type="match status" value="1"/>
</dbReference>
<accession>A0AA41WK67</accession>
<organism evidence="7 8">
    <name type="scientific">Stutzerimonas nitrititolerans</name>
    <dbReference type="NCBI Taxonomy" id="2482751"/>
    <lineage>
        <taxon>Bacteria</taxon>
        <taxon>Pseudomonadati</taxon>
        <taxon>Pseudomonadota</taxon>
        <taxon>Gammaproteobacteria</taxon>
        <taxon>Pseudomonadales</taxon>
        <taxon>Pseudomonadaceae</taxon>
        <taxon>Stutzerimonas</taxon>
    </lineage>
</organism>
<dbReference type="Gene3D" id="3.40.50.300">
    <property type="entry name" value="P-loop containing nucleotide triphosphate hydrolases"/>
    <property type="match status" value="1"/>
</dbReference>
<evidence type="ECO:0000256" key="3">
    <source>
        <dbReference type="ARBA" id="ARBA00022840"/>
    </source>
</evidence>
<name>A0AA41WK67_9GAMM</name>
<dbReference type="GO" id="GO:0016887">
    <property type="term" value="F:ATP hydrolysis activity"/>
    <property type="evidence" value="ECO:0007669"/>
    <property type="project" value="InterPro"/>
</dbReference>
<evidence type="ECO:0000256" key="4">
    <source>
        <dbReference type="ARBA" id="ARBA00022967"/>
    </source>
</evidence>
<keyword evidence="3 7" id="KW-0067">ATP-binding</keyword>
<evidence type="ECO:0000256" key="5">
    <source>
        <dbReference type="ARBA" id="ARBA00037066"/>
    </source>
</evidence>
<evidence type="ECO:0000313" key="8">
    <source>
        <dbReference type="Proteomes" id="UP001165292"/>
    </source>
</evidence>
<keyword evidence="1" id="KW-0813">Transport</keyword>
<dbReference type="GO" id="GO:0005524">
    <property type="term" value="F:ATP binding"/>
    <property type="evidence" value="ECO:0007669"/>
    <property type="project" value="UniProtKB-KW"/>
</dbReference>
<dbReference type="RefSeq" id="WP_253164994.1">
    <property type="nucleotide sequence ID" value="NZ_JAMYBS010000040.1"/>
</dbReference>
<dbReference type="Proteomes" id="UP001165292">
    <property type="component" value="Unassembled WGS sequence"/>
</dbReference>
<dbReference type="CDD" id="cd03214">
    <property type="entry name" value="ABC_Iron-Siderophores_B12_Hemin"/>
    <property type="match status" value="1"/>
</dbReference>
<dbReference type="SMART" id="SM00382">
    <property type="entry name" value="AAA"/>
    <property type="match status" value="1"/>
</dbReference>
<dbReference type="AlphaFoldDB" id="A0AA41WK67"/>
<evidence type="ECO:0000259" key="6">
    <source>
        <dbReference type="PROSITE" id="PS50893"/>
    </source>
</evidence>
<sequence length="242" mass="26734">MELIRAQDLSVDERLQGVDLSLAAGEVLGIIGPNGSGKSTLLNCLAGVQRYRGQVLIGGQPSQRLSANERARQVALLPQASQSAWALNVASIVTLGRLPWGDEDAGKIHHAMHQAGVWQWHDRRIDQLSGGEQTRVWLARVLAGEPRVLIADEPVASLDLYYQRHILELLRTYAGEGRGVLVSIHDLALAARYCDRLCLMHQGRLYRSGTPQEVLTPEHLAEVFQVEVHVDFSVQPPIIQPR</sequence>
<dbReference type="PROSITE" id="PS00211">
    <property type="entry name" value="ABC_TRANSPORTER_1"/>
    <property type="match status" value="1"/>
</dbReference>
<evidence type="ECO:0000313" key="7">
    <source>
        <dbReference type="EMBL" id="MCO7546936.1"/>
    </source>
</evidence>
<evidence type="ECO:0000256" key="2">
    <source>
        <dbReference type="ARBA" id="ARBA00022741"/>
    </source>
</evidence>
<dbReference type="InterPro" id="IPR027417">
    <property type="entry name" value="P-loop_NTPase"/>
</dbReference>
<dbReference type="InterPro" id="IPR003593">
    <property type="entry name" value="AAA+_ATPase"/>
</dbReference>
<keyword evidence="4" id="KW-1278">Translocase</keyword>
<dbReference type="Pfam" id="PF00005">
    <property type="entry name" value="ABC_tran"/>
    <property type="match status" value="1"/>
</dbReference>
<dbReference type="PROSITE" id="PS50893">
    <property type="entry name" value="ABC_TRANSPORTER_2"/>
    <property type="match status" value="1"/>
</dbReference>
<comment type="function">
    <text evidence="5">Part of the ABC transporter complex HmuTUV involved in hemin import. Responsible for energy coupling to the transport system.</text>
</comment>
<proteinExistence type="predicted"/>
<dbReference type="PANTHER" id="PTHR42794:SF1">
    <property type="entry name" value="HEMIN IMPORT ATP-BINDING PROTEIN HMUV"/>
    <property type="match status" value="1"/>
</dbReference>
<comment type="caution">
    <text evidence="7">The sequence shown here is derived from an EMBL/GenBank/DDBJ whole genome shotgun (WGS) entry which is preliminary data.</text>
</comment>
<dbReference type="SUPFAM" id="SSF52540">
    <property type="entry name" value="P-loop containing nucleoside triphosphate hydrolases"/>
    <property type="match status" value="1"/>
</dbReference>
<dbReference type="InterPro" id="IPR003439">
    <property type="entry name" value="ABC_transporter-like_ATP-bd"/>
</dbReference>
<protein>
    <submittedName>
        <fullName evidence="7">ABC transporter ATP-binding protein</fullName>
    </submittedName>
</protein>
<feature type="domain" description="ABC transporter" evidence="6">
    <location>
        <begin position="4"/>
        <end position="227"/>
    </location>
</feature>
<dbReference type="EMBL" id="JAMYBS010000040">
    <property type="protein sequence ID" value="MCO7546936.1"/>
    <property type="molecule type" value="Genomic_DNA"/>
</dbReference>
<reference evidence="7" key="1">
    <citation type="submission" date="2022-06" db="EMBL/GenBank/DDBJ databases">
        <title>Detection of beta-lactamases in bacteria of animal origin.</title>
        <authorList>
            <person name="Mlynarcik P."/>
            <person name="Zdarska V."/>
            <person name="Chudobova H."/>
            <person name="Prochazkova P."/>
            <person name="Hricova K."/>
            <person name="Mezerova K."/>
            <person name="Bardon J."/>
            <person name="Dolejska M."/>
            <person name="Sukkar I."/>
            <person name="Kolar M."/>
        </authorList>
    </citation>
    <scope>NUCLEOTIDE SEQUENCE</scope>
    <source>
        <strain evidence="7">S 300-3</strain>
    </source>
</reference>
<gene>
    <name evidence="7" type="ORF">NJF43_19485</name>
</gene>